<name>A0AAX4G486_9CAUD</name>
<proteinExistence type="predicted"/>
<gene>
    <name evidence="1" type="ORF">vBKpnPMUC100_047</name>
</gene>
<evidence type="ECO:0000313" key="2">
    <source>
        <dbReference type="Proteomes" id="UP001305500"/>
    </source>
</evidence>
<keyword evidence="2" id="KW-1185">Reference proteome</keyword>
<evidence type="ECO:0000313" key="1">
    <source>
        <dbReference type="EMBL" id="WOZ56297.1"/>
    </source>
</evidence>
<organism evidence="1 2">
    <name type="scientific">Klebsiella phage vB_KpnP_MUC100</name>
    <dbReference type="NCBI Taxonomy" id="3065244"/>
    <lineage>
        <taxon>Viruses</taxon>
        <taxon>Duplodnaviria</taxon>
        <taxon>Heunggongvirae</taxon>
        <taxon>Uroviricota</taxon>
        <taxon>Caudoviricetes</taxon>
        <taxon>Autographivirales</taxon>
        <taxon>Autotranscriptaviridae</taxon>
        <taxon>Studiervirinae</taxon>
        <taxon>Przondovirus</taxon>
        <taxon>Przondovirus MUC100</taxon>
    </lineage>
</organism>
<dbReference type="EMBL" id="OQ921101">
    <property type="protein sequence ID" value="WOZ56297.1"/>
    <property type="molecule type" value="Genomic_DNA"/>
</dbReference>
<sequence>MLMSMCPYLLVLIKSHLESHLRLDLRPYYLRFTV</sequence>
<dbReference type="Proteomes" id="UP001305500">
    <property type="component" value="Segment"/>
</dbReference>
<reference evidence="1 2" key="1">
    <citation type="submission" date="2023-05" db="EMBL/GenBank/DDBJ databases">
        <title>Genome sequence of Klebsiella pneumoniae phages.</title>
        <authorList>
            <person name="Hammerl J.A."/>
            <person name="Filippov A.A."/>
            <person name="Swierczewski B.E."/>
            <person name="Bugert J.J."/>
        </authorList>
    </citation>
    <scope>NUCLEOTIDE SEQUENCE [LARGE SCALE GENOMIC DNA]</scope>
</reference>
<protein>
    <submittedName>
        <fullName evidence="1">Uncharacterized protein</fullName>
    </submittedName>
</protein>
<accession>A0AAX4G486</accession>